<dbReference type="SMART" id="SM00304">
    <property type="entry name" value="HAMP"/>
    <property type="match status" value="1"/>
</dbReference>
<feature type="domain" description="HAMP" evidence="13">
    <location>
        <begin position="225"/>
        <end position="277"/>
    </location>
</feature>
<dbReference type="Pfam" id="PF00672">
    <property type="entry name" value="HAMP"/>
    <property type="match status" value="1"/>
</dbReference>
<keyword evidence="11" id="KW-1133">Transmembrane helix</keyword>
<dbReference type="InterPro" id="IPR004358">
    <property type="entry name" value="Sig_transdc_His_kin-like_C"/>
</dbReference>
<reference evidence="14 15" key="1">
    <citation type="submission" date="2017-06" db="EMBL/GenBank/DDBJ databases">
        <title>Sequencing and comparative analysis of myxobacterial genomes.</title>
        <authorList>
            <person name="Rupp O."/>
            <person name="Goesmann A."/>
            <person name="Sogaard-Andersen L."/>
        </authorList>
    </citation>
    <scope>NUCLEOTIDE SEQUENCE [LARGE SCALE GENOMIC DNA]</scope>
    <source>
        <strain evidence="14 15">DSM 14697</strain>
    </source>
</reference>
<evidence type="ECO:0000259" key="12">
    <source>
        <dbReference type="PROSITE" id="PS50109"/>
    </source>
</evidence>
<dbReference type="GO" id="GO:0005524">
    <property type="term" value="F:ATP binding"/>
    <property type="evidence" value="ECO:0007669"/>
    <property type="project" value="UniProtKB-KW"/>
</dbReference>
<dbReference type="Gene3D" id="1.10.287.130">
    <property type="match status" value="1"/>
</dbReference>
<feature type="coiled-coil region" evidence="10">
    <location>
        <begin position="262"/>
        <end position="292"/>
    </location>
</feature>
<evidence type="ECO:0000256" key="1">
    <source>
        <dbReference type="ARBA" id="ARBA00000085"/>
    </source>
</evidence>
<dbReference type="OrthoDB" id="9781147at2"/>
<evidence type="ECO:0000256" key="4">
    <source>
        <dbReference type="ARBA" id="ARBA00022553"/>
    </source>
</evidence>
<organism evidence="14 15">
    <name type="scientific">Corallococcus macrosporus DSM 14697</name>
    <dbReference type="NCBI Taxonomy" id="1189310"/>
    <lineage>
        <taxon>Bacteria</taxon>
        <taxon>Pseudomonadati</taxon>
        <taxon>Myxococcota</taxon>
        <taxon>Myxococcia</taxon>
        <taxon>Myxococcales</taxon>
        <taxon>Cystobacterineae</taxon>
        <taxon>Myxococcaceae</taxon>
        <taxon>Corallococcus</taxon>
    </lineage>
</organism>
<evidence type="ECO:0000256" key="11">
    <source>
        <dbReference type="SAM" id="Phobius"/>
    </source>
</evidence>
<dbReference type="EMBL" id="CP022203">
    <property type="protein sequence ID" value="ATB49267.1"/>
    <property type="molecule type" value="Genomic_DNA"/>
</dbReference>
<gene>
    <name evidence="14" type="ORF">MYMAC_004910</name>
</gene>
<dbReference type="Gene3D" id="3.30.565.10">
    <property type="entry name" value="Histidine kinase-like ATPase, C-terminal domain"/>
    <property type="match status" value="1"/>
</dbReference>
<keyword evidence="11" id="KW-0472">Membrane</keyword>
<keyword evidence="15" id="KW-1185">Reference proteome</keyword>
<dbReference type="PROSITE" id="PS50109">
    <property type="entry name" value="HIS_KIN"/>
    <property type="match status" value="1"/>
</dbReference>
<protein>
    <recommendedName>
        <fullName evidence="3">histidine kinase</fullName>
        <ecNumber evidence="3">2.7.13.3</ecNumber>
    </recommendedName>
</protein>
<dbReference type="InterPro" id="IPR003661">
    <property type="entry name" value="HisK_dim/P_dom"/>
</dbReference>
<keyword evidence="9" id="KW-0902">Two-component regulatory system</keyword>
<dbReference type="PRINTS" id="PR00344">
    <property type="entry name" value="BCTRLSENSOR"/>
</dbReference>
<evidence type="ECO:0000313" key="15">
    <source>
        <dbReference type="Proteomes" id="UP000217343"/>
    </source>
</evidence>
<dbReference type="PANTHER" id="PTHR43065">
    <property type="entry name" value="SENSOR HISTIDINE KINASE"/>
    <property type="match status" value="1"/>
</dbReference>
<evidence type="ECO:0000256" key="8">
    <source>
        <dbReference type="ARBA" id="ARBA00022840"/>
    </source>
</evidence>
<evidence type="ECO:0000259" key="13">
    <source>
        <dbReference type="PROSITE" id="PS50885"/>
    </source>
</evidence>
<evidence type="ECO:0000256" key="2">
    <source>
        <dbReference type="ARBA" id="ARBA00004370"/>
    </source>
</evidence>
<dbReference type="CDD" id="cd00075">
    <property type="entry name" value="HATPase"/>
    <property type="match status" value="1"/>
</dbReference>
<evidence type="ECO:0000256" key="9">
    <source>
        <dbReference type="ARBA" id="ARBA00023012"/>
    </source>
</evidence>
<name>A0A250K0K6_9BACT</name>
<feature type="domain" description="Histidine kinase" evidence="12">
    <location>
        <begin position="301"/>
        <end position="515"/>
    </location>
</feature>
<dbReference type="CDD" id="cd00082">
    <property type="entry name" value="HisKA"/>
    <property type="match status" value="1"/>
</dbReference>
<feature type="transmembrane region" description="Helical" evidence="11">
    <location>
        <begin position="204"/>
        <end position="225"/>
    </location>
</feature>
<accession>A0A250K0K6</accession>
<dbReference type="CDD" id="cd06225">
    <property type="entry name" value="HAMP"/>
    <property type="match status" value="1"/>
</dbReference>
<keyword evidence="4" id="KW-0597">Phosphoprotein</keyword>
<dbReference type="SMART" id="SM00387">
    <property type="entry name" value="HATPase_c"/>
    <property type="match status" value="1"/>
</dbReference>
<keyword evidence="5" id="KW-0808">Transferase</keyword>
<evidence type="ECO:0000256" key="6">
    <source>
        <dbReference type="ARBA" id="ARBA00022741"/>
    </source>
</evidence>
<sequence>MPVKLSLATRIFLGYAVVLGTFGLVSLFSVTELHRNRLEIRLVSQGYLQLSQDAAELETFHSTQEKDTERLLQEGSVEARRAFIRLARTYNPPLMSQRLAAAQAKAHEVLASAPDSEVPFIRGLEARFGELQSRYRDYGRAAEAVFAALSTEAPDKEQVATATAALRQVENSIGREIRVLRAALSNRIRERVDGAEERERTTGLFIIGFSVAAIAVGVGATAWSARTLRPMRNLIRGVSRIGRGDYNAQLGVRGDDEVAVLAREFDQMARSLQAREAQLKAQAEALMRAEQLAAVGRISAQIVHEVRNPLSSIGLNVELLQDGLEQARFDSPEDAAEARDLLSAVTQEVDRLADVTEQYLRMARPPRPDLDPRDVTAVLDTVLDFTREELERAGVEVVRDFALDTPHVLADEGQLRQVFLNLLRNSREAMPSGGRLTIVTRPLEDAVEVTVRDTGQGMTEEARQHLFEPFFTTKEGGTGLGLAVSQQILQAHGGSLSCQSIPGQGTAFVLRLPRA</sequence>
<comment type="catalytic activity">
    <reaction evidence="1">
        <text>ATP + protein L-histidine = ADP + protein N-phospho-L-histidine.</text>
        <dbReference type="EC" id="2.7.13.3"/>
    </reaction>
</comment>
<dbReference type="Proteomes" id="UP000217343">
    <property type="component" value="Chromosome"/>
</dbReference>
<evidence type="ECO:0000313" key="14">
    <source>
        <dbReference type="EMBL" id="ATB49267.1"/>
    </source>
</evidence>
<dbReference type="EC" id="2.7.13.3" evidence="3"/>
<dbReference type="InterPro" id="IPR003660">
    <property type="entry name" value="HAMP_dom"/>
</dbReference>
<proteinExistence type="predicted"/>
<dbReference type="PROSITE" id="PS50885">
    <property type="entry name" value="HAMP"/>
    <property type="match status" value="1"/>
</dbReference>
<comment type="subcellular location">
    <subcellularLocation>
        <location evidence="2">Membrane</location>
    </subcellularLocation>
</comment>
<dbReference type="InterPro" id="IPR036097">
    <property type="entry name" value="HisK_dim/P_sf"/>
</dbReference>
<evidence type="ECO:0000256" key="5">
    <source>
        <dbReference type="ARBA" id="ARBA00022679"/>
    </source>
</evidence>
<keyword evidence="10" id="KW-0175">Coiled coil</keyword>
<keyword evidence="6" id="KW-0547">Nucleotide-binding</keyword>
<dbReference type="Gene3D" id="6.10.340.10">
    <property type="match status" value="1"/>
</dbReference>
<evidence type="ECO:0000256" key="7">
    <source>
        <dbReference type="ARBA" id="ARBA00022777"/>
    </source>
</evidence>
<dbReference type="SMART" id="SM00388">
    <property type="entry name" value="HisKA"/>
    <property type="match status" value="1"/>
</dbReference>
<dbReference type="GO" id="GO:0000155">
    <property type="term" value="F:phosphorelay sensor kinase activity"/>
    <property type="evidence" value="ECO:0007669"/>
    <property type="project" value="InterPro"/>
</dbReference>
<keyword evidence="7 14" id="KW-0418">Kinase</keyword>
<dbReference type="RefSeq" id="WP_013941579.1">
    <property type="nucleotide sequence ID" value="NZ_CP022203.1"/>
</dbReference>
<dbReference type="SUPFAM" id="SSF47384">
    <property type="entry name" value="Homodimeric domain of signal transducing histidine kinase"/>
    <property type="match status" value="1"/>
</dbReference>
<evidence type="ECO:0000256" key="10">
    <source>
        <dbReference type="SAM" id="Coils"/>
    </source>
</evidence>
<dbReference type="PANTHER" id="PTHR43065:SF10">
    <property type="entry name" value="PEROXIDE STRESS-ACTIVATED HISTIDINE KINASE MAK3"/>
    <property type="match status" value="1"/>
</dbReference>
<dbReference type="KEGG" id="mmas:MYMAC_004910"/>
<keyword evidence="11" id="KW-0812">Transmembrane</keyword>
<dbReference type="SUPFAM" id="SSF158472">
    <property type="entry name" value="HAMP domain-like"/>
    <property type="match status" value="1"/>
</dbReference>
<dbReference type="Pfam" id="PF00512">
    <property type="entry name" value="HisKA"/>
    <property type="match status" value="1"/>
</dbReference>
<dbReference type="InterPro" id="IPR003594">
    <property type="entry name" value="HATPase_dom"/>
</dbReference>
<dbReference type="AlphaFoldDB" id="A0A250K0K6"/>
<dbReference type="Pfam" id="PF02518">
    <property type="entry name" value="HATPase_c"/>
    <property type="match status" value="1"/>
</dbReference>
<dbReference type="SUPFAM" id="SSF55874">
    <property type="entry name" value="ATPase domain of HSP90 chaperone/DNA topoisomerase II/histidine kinase"/>
    <property type="match status" value="1"/>
</dbReference>
<evidence type="ECO:0000256" key="3">
    <source>
        <dbReference type="ARBA" id="ARBA00012438"/>
    </source>
</evidence>
<feature type="transmembrane region" description="Helical" evidence="11">
    <location>
        <begin position="12"/>
        <end position="31"/>
    </location>
</feature>
<dbReference type="GO" id="GO:0016020">
    <property type="term" value="C:membrane"/>
    <property type="evidence" value="ECO:0007669"/>
    <property type="project" value="UniProtKB-SubCell"/>
</dbReference>
<keyword evidence="8" id="KW-0067">ATP-binding</keyword>
<dbReference type="InterPro" id="IPR036890">
    <property type="entry name" value="HATPase_C_sf"/>
</dbReference>
<dbReference type="InterPro" id="IPR005467">
    <property type="entry name" value="His_kinase_dom"/>
</dbReference>